<feature type="compositionally biased region" description="Low complexity" evidence="3">
    <location>
        <begin position="566"/>
        <end position="583"/>
    </location>
</feature>
<evidence type="ECO:0000313" key="6">
    <source>
        <dbReference type="Proteomes" id="UP000315522"/>
    </source>
</evidence>
<dbReference type="PANTHER" id="PTHR22946:SF13">
    <property type="entry name" value="ALPHA_BETA HYDROLASE PSOB"/>
    <property type="match status" value="1"/>
</dbReference>
<feature type="compositionally biased region" description="Polar residues" evidence="3">
    <location>
        <begin position="594"/>
        <end position="607"/>
    </location>
</feature>
<keyword evidence="6" id="KW-1185">Reference proteome</keyword>
<accession>A0A559MJV5</accession>
<evidence type="ECO:0000256" key="1">
    <source>
        <dbReference type="ARBA" id="ARBA00022801"/>
    </source>
</evidence>
<dbReference type="PANTHER" id="PTHR22946">
    <property type="entry name" value="DIENELACTONE HYDROLASE DOMAIN-CONTAINING PROTEIN-RELATED"/>
    <property type="match status" value="1"/>
</dbReference>
<evidence type="ECO:0000256" key="3">
    <source>
        <dbReference type="SAM" id="MobiDB-lite"/>
    </source>
</evidence>
<dbReference type="EMBL" id="QGML01000166">
    <property type="protein sequence ID" value="TVY93231.1"/>
    <property type="molecule type" value="Genomic_DNA"/>
</dbReference>
<evidence type="ECO:0000313" key="5">
    <source>
        <dbReference type="EMBL" id="TVY93231.1"/>
    </source>
</evidence>
<comment type="caution">
    <text evidence="5">The sequence shown here is derived from an EMBL/GenBank/DDBJ whole genome shotgun (WGS) entry which is preliminary data.</text>
</comment>
<proteinExistence type="inferred from homology"/>
<dbReference type="SUPFAM" id="SSF53474">
    <property type="entry name" value="alpha/beta-Hydrolases"/>
    <property type="match status" value="1"/>
</dbReference>
<organism evidence="5 6">
    <name type="scientific">Lachnellula willkommii</name>
    <dbReference type="NCBI Taxonomy" id="215461"/>
    <lineage>
        <taxon>Eukaryota</taxon>
        <taxon>Fungi</taxon>
        <taxon>Dikarya</taxon>
        <taxon>Ascomycota</taxon>
        <taxon>Pezizomycotina</taxon>
        <taxon>Leotiomycetes</taxon>
        <taxon>Helotiales</taxon>
        <taxon>Lachnaceae</taxon>
        <taxon>Lachnellula</taxon>
    </lineage>
</organism>
<dbReference type="Pfam" id="PF12697">
    <property type="entry name" value="Abhydrolase_6"/>
    <property type="match status" value="1"/>
</dbReference>
<dbReference type="Proteomes" id="UP000315522">
    <property type="component" value="Unassembled WGS sequence"/>
</dbReference>
<comment type="similarity">
    <text evidence="2">Belongs to the AB hydrolase superfamily. FUS2 hydrolase family.</text>
</comment>
<keyword evidence="1" id="KW-0378">Hydrolase</keyword>
<keyword evidence="5" id="KW-0456">Lyase</keyword>
<dbReference type="Gene3D" id="1.20.1440.110">
    <property type="entry name" value="acylaminoacyl peptidase"/>
    <property type="match status" value="1"/>
</dbReference>
<protein>
    <submittedName>
        <fullName evidence="5">Hydrolyase</fullName>
    </submittedName>
</protein>
<dbReference type="InterPro" id="IPR029058">
    <property type="entry name" value="AB_hydrolase_fold"/>
</dbReference>
<name>A0A559MJV5_9HELO</name>
<dbReference type="AlphaFoldDB" id="A0A559MJV5"/>
<feature type="domain" description="AB hydrolase-1" evidence="4">
    <location>
        <begin position="162"/>
        <end position="297"/>
    </location>
</feature>
<reference evidence="5 6" key="1">
    <citation type="submission" date="2018-05" db="EMBL/GenBank/DDBJ databases">
        <title>Genome sequencing and assembly of the regulated plant pathogen Lachnellula willkommii and related sister species for the development of diagnostic species identification markers.</title>
        <authorList>
            <person name="Giroux E."/>
            <person name="Bilodeau G."/>
        </authorList>
    </citation>
    <scope>NUCLEOTIDE SEQUENCE [LARGE SCALE GENOMIC DNA]</scope>
    <source>
        <strain evidence="5 6">CBS 172.35</strain>
    </source>
</reference>
<dbReference type="GO" id="GO:0016829">
    <property type="term" value="F:lyase activity"/>
    <property type="evidence" value="ECO:0007669"/>
    <property type="project" value="UniProtKB-KW"/>
</dbReference>
<dbReference type="GO" id="GO:0016787">
    <property type="term" value="F:hydrolase activity"/>
    <property type="evidence" value="ECO:0007669"/>
    <property type="project" value="UniProtKB-KW"/>
</dbReference>
<gene>
    <name evidence="5" type="primary">ccsE</name>
    <name evidence="5" type="ORF">LAWI1_G004096</name>
</gene>
<sequence length="775" mass="84500">MTRSEGADIAECFQAVGSIRENDPMSWQKAWSKQAEWAESLAQEAQCAGNKAAARGAFLRASNYTRASSYMMTGDQMGTSDSRVVPVLQKAAELFRSATKLLDSLVYPLQIPYDTKDGKLSLPAYLYCPRPSTRLQHKTPLLVNIAGADSTQEEQYFMFPAAGPELGYAVLTFEGPGQGLALHEHNISMRPDWEEVIRVVLDYVSTFAGEHEELELDLTRIAIAGASLGGYFALRAAADERCKACIAIDPVYDLYEFGANHAAPTLFAWWNAGWIPNAVINSLISIGTRLSFQSRWEIFTSARFLGVSTPVDLLQTMKKFSLHRLDGAGEAKSYLDELACPVLVSGAAQSVYFDVDDHTSRVFKGIKHQEKEMWVGADAAQGGLQAKMGAVALCNQQQGETGSQQRAGNQIDLMELGISTPMSHSSHDFGFSLDEPSTRPTSPKSHEQINHLPSMLTPLSNDDLACFGDSRIDLESSLSSATSSVGPTPNVLQMLFHLCSTLTGDLAILDSSHQISAEPGSPPRIDTAVENALSSTAKLSDIIRAMKSADAGQEQRDKQRTCIMGPHHSSFSSSQSTLLSPTSIRGSQPWEGSWGQSSRMGHSTDSMYRTGIGASPPSPKPAKRGDIMFTTTLVNAYILLVRVWTKTYLHLHHILLSRPQGEISELLGLPSLQLGGYIVGSNPSVKITVLLELSSSMLKVIETSLGLGNSIGTGYGRRDSPHDDPNTQSLIMDAVSVSVREALLSQETYRVSTEEGELSLRRVMDKVREQLDIWR</sequence>
<dbReference type="InterPro" id="IPR050261">
    <property type="entry name" value="FrsA_esterase"/>
</dbReference>
<evidence type="ECO:0000256" key="2">
    <source>
        <dbReference type="ARBA" id="ARBA00038115"/>
    </source>
</evidence>
<dbReference type="Gene3D" id="3.40.50.1820">
    <property type="entry name" value="alpha/beta hydrolase"/>
    <property type="match status" value="1"/>
</dbReference>
<dbReference type="InterPro" id="IPR000073">
    <property type="entry name" value="AB_hydrolase_1"/>
</dbReference>
<feature type="region of interest" description="Disordered" evidence="3">
    <location>
        <begin position="564"/>
        <end position="624"/>
    </location>
</feature>
<evidence type="ECO:0000259" key="4">
    <source>
        <dbReference type="Pfam" id="PF12697"/>
    </source>
</evidence>